<dbReference type="PANTHER" id="PTHR13720:SF24">
    <property type="entry name" value="WD REPEAT-CONTAINING PROTEIN 90"/>
    <property type="match status" value="1"/>
</dbReference>
<evidence type="ECO:0000259" key="4">
    <source>
        <dbReference type="Pfam" id="PF05018"/>
    </source>
</evidence>
<comment type="caution">
    <text evidence="8">The sequence shown here is derived from an EMBL/GenBank/DDBJ whole genome shotgun (WGS) entry which is preliminary data.</text>
</comment>
<evidence type="ECO:0000259" key="7">
    <source>
        <dbReference type="Pfam" id="PF23409"/>
    </source>
</evidence>
<evidence type="ECO:0000313" key="9">
    <source>
        <dbReference type="Proteomes" id="UP000663879"/>
    </source>
</evidence>
<dbReference type="PROSITE" id="PS50294">
    <property type="entry name" value="WD_REPEATS_REGION"/>
    <property type="match status" value="1"/>
</dbReference>
<dbReference type="EMBL" id="CAJNOC010003096">
    <property type="protein sequence ID" value="CAF0967584.1"/>
    <property type="molecule type" value="Genomic_DNA"/>
</dbReference>
<dbReference type="SUPFAM" id="SSF50998">
    <property type="entry name" value="Quinoprotein alcohol dehydrogenase-like"/>
    <property type="match status" value="1"/>
</dbReference>
<name>A0A814EDZ0_9BILA</name>
<proteinExistence type="predicted"/>
<feature type="domain" description="WDR90/POC16 second beta-propeller" evidence="6">
    <location>
        <begin position="689"/>
        <end position="991"/>
    </location>
</feature>
<dbReference type="SUPFAM" id="SSF82171">
    <property type="entry name" value="DPP6 N-terminal domain-like"/>
    <property type="match status" value="1"/>
</dbReference>
<feature type="domain" description="CFA20" evidence="4">
    <location>
        <begin position="1"/>
        <end position="125"/>
    </location>
</feature>
<accession>A0A814EDZ0</accession>
<dbReference type="InterPro" id="IPR055440">
    <property type="entry name" value="Beta-prop_WDR90_4th"/>
</dbReference>
<dbReference type="InterPro" id="IPR050630">
    <property type="entry name" value="WD_repeat_EMAP"/>
</dbReference>
<keyword evidence="2" id="KW-0677">Repeat</keyword>
<dbReference type="InterPro" id="IPR055441">
    <property type="entry name" value="Beta-prop_WDR90_POC16_2nd"/>
</dbReference>
<dbReference type="SUPFAM" id="SSF50978">
    <property type="entry name" value="WD40 repeat-like"/>
    <property type="match status" value="3"/>
</dbReference>
<dbReference type="InterPro" id="IPR001680">
    <property type="entry name" value="WD40_rpt"/>
</dbReference>
<gene>
    <name evidence="8" type="ORF">OXX778_LOCUS14746</name>
</gene>
<sequence>MSKFNWQQPYVNIFKHFTIASDKNAIKHGDITTQTDSQIKSSIYKISGTNSTSNYIQLPKLSGQSLNLTGRYIYFLIKPIPNKSFSFHIDITTNEKTLLRISFSNLYKEFKSTSTWLQFPYFINSPKGSIYEKIEQVSKDSTGLAPPITKWTIFCIDLIDLVQSYSNRNFNSVRGLKICSNLLIKNVITSDILYEPGLNCSEARLRNLSPFPRDLSYPCEKYTDWHQFYDFIVFSKDSIQKFSENKNTQNKIITPYIEPHSISVNLPKKTLVTSLPIVGVQTQEPDFVSTDDAERQNEKDIHVYPFKSGHELVSSSSSSLSSLENLDLKNPNRLEPDPILRLNKIIGFGSRSGSSISSAVNLLKWTNDSNFLIYACQSIVIALNLDDKNQYCYVGHSDRVSCVALSPDNSLIASGQTGPYSLVRLWDFQTRKCLSIFRHHDHSLNLLEFSSCGNFLCGVGKDKQGKSMLVLWDIKQCRKNTVKLIAKAHSDVSINRLIFVHYDSSRLITCGKDNVRFWRLKNDTLRSCAVNLTPYLTDELEFTDICMNSRLGNNDNLVYSCTRNGKIFVFNIAKMEIEKVKIIEPVVRKTGILNRHKNSPCLKLNSISISDEYCVTGSDDGCVRLWPLDFSQVSLEAEHDSPITVVKFSSDCSKIASGTLNGNLGVLNVDKKDYNTLIRGHVDIICDVSLDPTGKFLATCSADLTLRVWSTDNCKQLYDFTSANEKPKCLNFMPSNTFNKSSIFACGFSSGKIRVFDLTEAKLINEIKSPHLKESAEITDLKYSNEGKRLIAGDSLKYICLYDPDRDYTLLRILPKTIVSQGCLSISPDQKFLSVIGPDNFMISIFDSSSLNEVMRISIASSSNEFVDNCDESVYYGQETAVRLTYSTYELNQLICVTSSNRLLKFDTKTGRLISSLPKIHRALTDCLTVSNDGRFLITSGDNAIKVWDYNFRFDKNYQAFIGHSSTVNRVIMSSDNKTLISVGDSIVFWDFMAYFCVNDSRKSSKKIPIPEGRDPEIEIRQIQKLNLKSSSLSDRESFSDMSLEISFEEPKEPPIPTNIEIETILTNEIEDTLLRDDLNEDITILDESIIEKPKFKNYTNLPNFLNEKQENFKSNSTGSLNMISDGKIIELETEKFDRFITELKPMNSKHLMTRKKQSLIAKKRFSAPENKCGIRLKSAIGYNGKYSSDNLIWNSTYEFFASSIGSTLCVEDLKTGQQKILSSHHEDITCIALRTDMTQMASVSSYSLNISISNEQYNTPKCQIVIWDCDKLEKINNLFHQNASNITCFKYSTDDRFLISVSDYMCPSLLIWSTYDYNPMILIDTLNYVINDLVWNPYKCNEFVMCGTNKCLLKCEIDEKGYKSGAINFNEFDIPLAILEINDKFDFTGLTFGSGEWLFVANNYGLVTVWNLKSSSCFLNWKADSNEIDYLVNYKHKLITGSSKGNLKLWNIGNLDDIKSCDKKERRERFIIENEINLNGAIKSCNFDSSLDIGILGTNKNTLWYVNWKEESSIRLVSSHSSKINQLLSLDDNYLSSVSDDGSLNIWSVTDRERVVQFEVKTPALCQSIIKYDPKIFKNSKISNKSKLILVGYSDGSIRLYDIDKKNILNKLKPFNQSVTYMNHCEGTSNVLVGSIEGLIAVVDLNEGITTRILEDHKGAPITSLDSFYVDENKSTYWLATSRDRKVSIWNTKWSEDLFKMIHWLSFPAPFVNQEKESLKYWLKYSPSLAYFEPKTKQKSQIDTFVYVGYGLNKQIVFFNFLKKEIIRTMDLSEWSECMAISPRKNLLAFGTKTRLLQIKDYCQGTFQDFSQHSDTISSVCFSSDGKKLFSCSFNEIFIWDVNV</sequence>
<protein>
    <submittedName>
        <fullName evidence="8">Uncharacterized protein</fullName>
    </submittedName>
</protein>
<dbReference type="InterPro" id="IPR015943">
    <property type="entry name" value="WD40/YVTN_repeat-like_dom_sf"/>
</dbReference>
<feature type="domain" description="EML-like first beta-propeller" evidence="7">
    <location>
        <begin position="390"/>
        <end position="629"/>
    </location>
</feature>
<dbReference type="InterPro" id="IPR036322">
    <property type="entry name" value="WD40_repeat_dom_sf"/>
</dbReference>
<dbReference type="InterPro" id="IPR055439">
    <property type="entry name" value="Beta-prop_EML_1st"/>
</dbReference>
<dbReference type="Pfam" id="PF05018">
    <property type="entry name" value="CFA20_dom"/>
    <property type="match status" value="1"/>
</dbReference>
<dbReference type="Proteomes" id="UP000663879">
    <property type="component" value="Unassembled WGS sequence"/>
</dbReference>
<organism evidence="8 9">
    <name type="scientific">Brachionus calyciflorus</name>
    <dbReference type="NCBI Taxonomy" id="104777"/>
    <lineage>
        <taxon>Eukaryota</taxon>
        <taxon>Metazoa</taxon>
        <taxon>Spiralia</taxon>
        <taxon>Gnathifera</taxon>
        <taxon>Rotifera</taxon>
        <taxon>Eurotatoria</taxon>
        <taxon>Monogononta</taxon>
        <taxon>Pseudotrocha</taxon>
        <taxon>Ploima</taxon>
        <taxon>Brachionidae</taxon>
        <taxon>Brachionus</taxon>
    </lineage>
</organism>
<feature type="domain" description="WDR90 4th beta-propeller" evidence="5">
    <location>
        <begin position="1529"/>
        <end position="1844"/>
    </location>
</feature>
<dbReference type="Pfam" id="PF23393">
    <property type="entry name" value="Beta-prop_WDR90_POC16_2nd"/>
    <property type="match status" value="1"/>
</dbReference>
<dbReference type="PANTHER" id="PTHR13720">
    <property type="entry name" value="WD-40 REPEAT PROTEIN"/>
    <property type="match status" value="1"/>
</dbReference>
<feature type="repeat" description="WD" evidence="3">
    <location>
        <begin position="1518"/>
        <end position="1558"/>
    </location>
</feature>
<evidence type="ECO:0000256" key="3">
    <source>
        <dbReference type="PROSITE-ProRule" id="PRU00221"/>
    </source>
</evidence>
<evidence type="ECO:0000259" key="5">
    <source>
        <dbReference type="Pfam" id="PF23342"/>
    </source>
</evidence>
<dbReference type="OrthoDB" id="6252103at2759"/>
<dbReference type="SMART" id="SM00320">
    <property type="entry name" value="WD40"/>
    <property type="match status" value="20"/>
</dbReference>
<feature type="repeat" description="WD" evidence="3">
    <location>
        <begin position="678"/>
        <end position="719"/>
    </location>
</feature>
<dbReference type="Pfam" id="PF23342">
    <property type="entry name" value="WDR90_beta-prop_4th"/>
    <property type="match status" value="1"/>
</dbReference>
<evidence type="ECO:0000313" key="8">
    <source>
        <dbReference type="EMBL" id="CAF0967584.1"/>
    </source>
</evidence>
<evidence type="ECO:0000256" key="2">
    <source>
        <dbReference type="ARBA" id="ARBA00022737"/>
    </source>
</evidence>
<keyword evidence="1 3" id="KW-0853">WD repeat</keyword>
<dbReference type="InterPro" id="IPR011047">
    <property type="entry name" value="Quinoprotein_ADH-like_sf"/>
</dbReference>
<dbReference type="PROSITE" id="PS50082">
    <property type="entry name" value="WD_REPEATS_2"/>
    <property type="match status" value="2"/>
</dbReference>
<dbReference type="InterPro" id="IPR007714">
    <property type="entry name" value="CFA20_dom"/>
</dbReference>
<evidence type="ECO:0000256" key="1">
    <source>
        <dbReference type="ARBA" id="ARBA00022574"/>
    </source>
</evidence>
<dbReference type="Pfam" id="PF23409">
    <property type="entry name" value="Beta-prop_EML"/>
    <property type="match status" value="1"/>
</dbReference>
<reference evidence="8" key="1">
    <citation type="submission" date="2021-02" db="EMBL/GenBank/DDBJ databases">
        <authorList>
            <person name="Nowell W R."/>
        </authorList>
    </citation>
    <scope>NUCLEOTIDE SEQUENCE</scope>
    <source>
        <strain evidence="8">Ploen Becks lab</strain>
    </source>
</reference>
<dbReference type="Gene3D" id="2.130.10.10">
    <property type="entry name" value="YVTN repeat-like/Quinoprotein amine dehydrogenase"/>
    <property type="match status" value="7"/>
</dbReference>
<keyword evidence="9" id="KW-1185">Reference proteome</keyword>
<evidence type="ECO:0000259" key="6">
    <source>
        <dbReference type="Pfam" id="PF23393"/>
    </source>
</evidence>